<dbReference type="OrthoDB" id="9810967at2"/>
<evidence type="ECO:0000256" key="3">
    <source>
        <dbReference type="ARBA" id="ARBA00004961"/>
    </source>
</evidence>
<evidence type="ECO:0000256" key="7">
    <source>
        <dbReference type="RuleBase" id="RU365095"/>
    </source>
</evidence>
<dbReference type="GO" id="GO:0005975">
    <property type="term" value="P:carbohydrate metabolic process"/>
    <property type="evidence" value="ECO:0007669"/>
    <property type="project" value="UniProtKB-UniRule"/>
</dbReference>
<evidence type="ECO:0000256" key="1">
    <source>
        <dbReference type="ARBA" id="ARBA00000832"/>
    </source>
</evidence>
<dbReference type="InterPro" id="IPR039104">
    <property type="entry name" value="6PGL"/>
</dbReference>
<reference evidence="9 10" key="1">
    <citation type="submission" date="2016-03" db="EMBL/GenBank/DDBJ databases">
        <title>Draft Genome Sequence of the Strain BR 10245 (Bradyrhizobium sp.) isolated from nodules of Centrolobium paraense.</title>
        <authorList>
            <person name="Simoes-Araujo J.L.Sr."/>
            <person name="Barauna A.C."/>
            <person name="Silva K."/>
            <person name="Zilli J.E."/>
        </authorList>
    </citation>
    <scope>NUCLEOTIDE SEQUENCE [LARGE SCALE GENOMIC DNA]</scope>
    <source>
        <strain evidence="9 10">BR 10245</strain>
    </source>
</reference>
<dbReference type="Pfam" id="PF01182">
    <property type="entry name" value="Glucosamine_iso"/>
    <property type="match status" value="1"/>
</dbReference>
<keyword evidence="7" id="KW-0378">Hydrolase</keyword>
<dbReference type="AlphaFoldDB" id="A0A176YPN0"/>
<evidence type="ECO:0000256" key="6">
    <source>
        <dbReference type="ARBA" id="ARBA00020337"/>
    </source>
</evidence>
<protein>
    <recommendedName>
        <fullName evidence="6 7">6-phosphogluconolactonase</fullName>
        <shortName evidence="7">6PGL</shortName>
        <ecNumber evidence="5 7">3.1.1.31</ecNumber>
    </recommendedName>
</protein>
<dbReference type="EMBL" id="LUUB01000056">
    <property type="protein sequence ID" value="OAF09251.1"/>
    <property type="molecule type" value="Genomic_DNA"/>
</dbReference>
<feature type="domain" description="Glucosamine/galactosamine-6-phosphate isomerase" evidence="8">
    <location>
        <begin position="13"/>
        <end position="231"/>
    </location>
</feature>
<gene>
    <name evidence="7" type="primary">pgl</name>
    <name evidence="9" type="ORF">AYJ54_13360</name>
</gene>
<evidence type="ECO:0000313" key="9">
    <source>
        <dbReference type="EMBL" id="OAF09251.1"/>
    </source>
</evidence>
<dbReference type="Gene3D" id="3.40.50.1360">
    <property type="match status" value="1"/>
</dbReference>
<name>A0A176YPN0_9BRAD</name>
<evidence type="ECO:0000256" key="2">
    <source>
        <dbReference type="ARBA" id="ARBA00002681"/>
    </source>
</evidence>
<dbReference type="PANTHER" id="PTHR11054">
    <property type="entry name" value="6-PHOSPHOGLUCONOLACTONASE"/>
    <property type="match status" value="1"/>
</dbReference>
<comment type="caution">
    <text evidence="9">The sequence shown here is derived from an EMBL/GenBank/DDBJ whole genome shotgun (WGS) entry which is preliminary data.</text>
</comment>
<organism evidence="9 10">
    <name type="scientific">Bradyrhizobium centrolobii</name>
    <dbReference type="NCBI Taxonomy" id="1505087"/>
    <lineage>
        <taxon>Bacteria</taxon>
        <taxon>Pseudomonadati</taxon>
        <taxon>Pseudomonadota</taxon>
        <taxon>Alphaproteobacteria</taxon>
        <taxon>Hyphomicrobiales</taxon>
        <taxon>Nitrobacteraceae</taxon>
        <taxon>Bradyrhizobium</taxon>
    </lineage>
</organism>
<keyword evidence="10" id="KW-1185">Reference proteome</keyword>
<dbReference type="NCBIfam" id="TIGR01198">
    <property type="entry name" value="pgl"/>
    <property type="match status" value="1"/>
</dbReference>
<dbReference type="GO" id="GO:0017057">
    <property type="term" value="F:6-phosphogluconolactonase activity"/>
    <property type="evidence" value="ECO:0007669"/>
    <property type="project" value="UniProtKB-UniRule"/>
</dbReference>
<dbReference type="STRING" id="1505087.AYJ54_13360"/>
<dbReference type="InterPro" id="IPR006148">
    <property type="entry name" value="Glc/Gal-6P_isomerase"/>
</dbReference>
<comment type="catalytic activity">
    <reaction evidence="1 7">
        <text>6-phospho-D-glucono-1,5-lactone + H2O = 6-phospho-D-gluconate + H(+)</text>
        <dbReference type="Rhea" id="RHEA:12556"/>
        <dbReference type="ChEBI" id="CHEBI:15377"/>
        <dbReference type="ChEBI" id="CHEBI:15378"/>
        <dbReference type="ChEBI" id="CHEBI:57955"/>
        <dbReference type="ChEBI" id="CHEBI:58759"/>
        <dbReference type="EC" id="3.1.1.31"/>
    </reaction>
</comment>
<dbReference type="SUPFAM" id="SSF100950">
    <property type="entry name" value="NagB/RpiA/CoA transferase-like"/>
    <property type="match status" value="1"/>
</dbReference>
<dbReference type="InterPro" id="IPR005900">
    <property type="entry name" value="6-phosphogluconolactonase_DevB"/>
</dbReference>
<sequence>MGETSDRYEILPDPAALARRVAEWMTAAALAAKDKFRVSLSGGSTPKTLYQLLATDEFSARFPWQRVFWYWGDERFVPHDHPDSNYRMVREAMLTKAPVPPENIHPIPTDGSPLDAASRYERTLQEAYGGKILDPTRPLFDVTLLGLGADGHTASLLPGEPVLEERQRWVAAVSHGRPEARITMTYPVIDSSRRVAFLVTGREKATILRTIRAGGSAAPASRVRPVGELFWFVDQAAASEERRPD</sequence>
<comment type="similarity">
    <text evidence="4 7">Belongs to the glucosamine/galactosamine-6-phosphate isomerase family. 6-phosphogluconolactonase subfamily.</text>
</comment>
<dbReference type="InterPro" id="IPR037171">
    <property type="entry name" value="NagB/RpiA_transferase-like"/>
</dbReference>
<dbReference type="GO" id="GO:0006098">
    <property type="term" value="P:pentose-phosphate shunt"/>
    <property type="evidence" value="ECO:0007669"/>
    <property type="project" value="UniProtKB-UniPathway"/>
</dbReference>
<dbReference type="UniPathway" id="UPA00115">
    <property type="reaction ID" value="UER00409"/>
</dbReference>
<evidence type="ECO:0000259" key="8">
    <source>
        <dbReference type="Pfam" id="PF01182"/>
    </source>
</evidence>
<evidence type="ECO:0000256" key="5">
    <source>
        <dbReference type="ARBA" id="ARBA00013198"/>
    </source>
</evidence>
<comment type="pathway">
    <text evidence="3 7">Carbohydrate degradation; pentose phosphate pathway; D-ribulose 5-phosphate from D-glucose 6-phosphate (oxidative stage): step 2/3.</text>
</comment>
<dbReference type="CDD" id="cd01400">
    <property type="entry name" value="6PGL"/>
    <property type="match status" value="1"/>
</dbReference>
<evidence type="ECO:0000256" key="4">
    <source>
        <dbReference type="ARBA" id="ARBA00010662"/>
    </source>
</evidence>
<dbReference type="RefSeq" id="WP_063700691.1">
    <property type="nucleotide sequence ID" value="NZ_LUUB01000056.1"/>
</dbReference>
<dbReference type="EC" id="3.1.1.31" evidence="5 7"/>
<comment type="function">
    <text evidence="2 7">Hydrolysis of 6-phosphogluconolactone to 6-phosphogluconate.</text>
</comment>
<proteinExistence type="inferred from homology"/>
<accession>A0A176YPN0</accession>
<dbReference type="Proteomes" id="UP000076959">
    <property type="component" value="Unassembled WGS sequence"/>
</dbReference>
<dbReference type="PANTHER" id="PTHR11054:SF0">
    <property type="entry name" value="6-PHOSPHOGLUCONOLACTONASE"/>
    <property type="match status" value="1"/>
</dbReference>
<evidence type="ECO:0000313" key="10">
    <source>
        <dbReference type="Proteomes" id="UP000076959"/>
    </source>
</evidence>